<dbReference type="InterPro" id="IPR011050">
    <property type="entry name" value="Pectin_lyase_fold/virulence"/>
</dbReference>
<organism evidence="2 3">
    <name type="scientific">Adonisia turfae CCMR0082</name>
    <dbReference type="NCBI Taxonomy" id="2304604"/>
    <lineage>
        <taxon>Bacteria</taxon>
        <taxon>Bacillati</taxon>
        <taxon>Cyanobacteriota</taxon>
        <taxon>Adonisia</taxon>
        <taxon>Adonisia turfae</taxon>
    </lineage>
</organism>
<dbReference type="AlphaFoldDB" id="A0A6M0SCR0"/>
<dbReference type="Proteomes" id="UP000473574">
    <property type="component" value="Unassembled WGS sequence"/>
</dbReference>
<accession>A0A6M0SCR0</accession>
<sequence length="917" mass="95764">MAKVQPFIAHNNLRQENPMTVNGVTIIPTQDAKNLSRLSKCFQKLRITGNKGVKLCLSSCLSLASILAISAEAMAQPLPGRIATPVSIDEIAQTQTSQAQTAQSTTPETIPTETGAAALRLQPFFNVNYNEGAGFKGFSSFGGFLPLFQTPGQNVTFIDGRVSVDNTGDFGGGLQAGYRALLNDSTIWGVYAGLDARSTGERTFTQVGIGTELLGENWDLTFNANLPDNARQVIATETQVINPQFVGNQLLFDEQRVDQVQAAVTTVSLDSGLELFDFGERSSLWGRGGVYYLGGEASQTSLGIRASLDYRIQNNLRVGLGVQNDGVFGTNAVFSVSALLGAPTKRPSDTEENSQARLWARAGEPIARTNTVLVEERTDVSILEAAFVAINPDTNQAFVFHHVDPTTGAATATGTFEAPLDTIANATTIATANADNIIYVQAGDAGGAFTLPDGVDVHSVGPTQLLNTQFGEVILPGSGSGNLPTVSGTATIGNNTLVSGLAIDPAGADGIVANGEGIAIEDNIITNANVGINLPDIDGTVAIVRNQISTTTDDGIFFGGINGTDNATVTVANNTLNTIGAAGIEFGLIEGDATANITVENNQITDAQLDNIFFDDIEVNAVATITVSDNVIDAENVDPLIAGGDGIEVDNIENNANATITIANNQISNVAFEGIEFGDIENDAIANITVENNQILSDETGIEFDSIENRANATITVTGNTITVANEEGIIFDDIENDTVSNITIAENNILGAATQGIEFDIIEDNANATVNALNNQISNVGEEGIFLNAIQENATAAITVTGNTITNAGDDGIELTLIEDNANVTATVTDNTITNPGANGVRIEHTADTDFCLALDNNSVTNPGGDGFELVSNGAGQFQVLDQANVTARNVGTFNPNDIDTNAAFVEGTAGVAPCT</sequence>
<feature type="domain" description="Right handed beta helix" evidence="1">
    <location>
        <begin position="490"/>
        <end position="635"/>
    </location>
</feature>
<evidence type="ECO:0000259" key="1">
    <source>
        <dbReference type="Pfam" id="PF13229"/>
    </source>
</evidence>
<name>A0A6M0SCR0_9CYAN</name>
<dbReference type="InterPro" id="IPR039448">
    <property type="entry name" value="Beta_helix"/>
</dbReference>
<dbReference type="SUPFAM" id="SSF51126">
    <property type="entry name" value="Pectin lyase-like"/>
    <property type="match status" value="1"/>
</dbReference>
<dbReference type="SMART" id="SM00710">
    <property type="entry name" value="PbH1"/>
    <property type="match status" value="13"/>
</dbReference>
<dbReference type="EMBL" id="QZCE01000002">
    <property type="protein sequence ID" value="NEZ66280.1"/>
    <property type="molecule type" value="Genomic_DNA"/>
</dbReference>
<evidence type="ECO:0000313" key="2">
    <source>
        <dbReference type="EMBL" id="NEZ66280.1"/>
    </source>
</evidence>
<dbReference type="Gene3D" id="2.160.20.10">
    <property type="entry name" value="Single-stranded right-handed beta-helix, Pectin lyase-like"/>
    <property type="match status" value="2"/>
</dbReference>
<reference evidence="2 3" key="1">
    <citation type="journal article" date="2020" name="Microb. Ecol.">
        <title>Ecogenomics of the Marine Benthic Filamentous Cyanobacterium Adonisia.</title>
        <authorList>
            <person name="Walter J.M."/>
            <person name="Coutinho F.H."/>
            <person name="Leomil L."/>
            <person name="Hargreaves P.I."/>
            <person name="Campeao M.E."/>
            <person name="Vieira V.V."/>
            <person name="Silva B.S."/>
            <person name="Fistarol G.O."/>
            <person name="Salomon P.S."/>
            <person name="Sawabe T."/>
            <person name="Mino S."/>
            <person name="Hosokawa M."/>
            <person name="Miyashita H."/>
            <person name="Maruyama F."/>
            <person name="van Verk M.C."/>
            <person name="Dutilh B.E."/>
            <person name="Thompson C.C."/>
            <person name="Thompson F.L."/>
        </authorList>
    </citation>
    <scope>NUCLEOTIDE SEQUENCE [LARGE SCALE GENOMIC DNA]</scope>
    <source>
        <strain evidence="2 3">CCMR0082</strain>
    </source>
</reference>
<proteinExistence type="predicted"/>
<gene>
    <name evidence="2" type="ORF">D0962_26560</name>
</gene>
<protein>
    <recommendedName>
        <fullName evidence="1">Right handed beta helix domain-containing protein</fullName>
    </recommendedName>
</protein>
<dbReference type="Gene3D" id="2.40.160.160">
    <property type="entry name" value="Inverse autotransporter, beta-domain"/>
    <property type="match status" value="1"/>
</dbReference>
<dbReference type="InterPro" id="IPR006626">
    <property type="entry name" value="PbH1"/>
</dbReference>
<dbReference type="Pfam" id="PF13229">
    <property type="entry name" value="Beta_helix"/>
    <property type="match status" value="2"/>
</dbReference>
<feature type="domain" description="Right handed beta helix" evidence="1">
    <location>
        <begin position="652"/>
        <end position="817"/>
    </location>
</feature>
<dbReference type="InterPro" id="IPR012334">
    <property type="entry name" value="Pectin_lyas_fold"/>
</dbReference>
<comment type="caution">
    <text evidence="2">The sequence shown here is derived from an EMBL/GenBank/DDBJ whole genome shotgun (WGS) entry which is preliminary data.</text>
</comment>
<dbReference type="InterPro" id="IPR038177">
    <property type="entry name" value="IAT_beta_sf"/>
</dbReference>
<evidence type="ECO:0000313" key="3">
    <source>
        <dbReference type="Proteomes" id="UP000473574"/>
    </source>
</evidence>